<proteinExistence type="predicted"/>
<evidence type="ECO:0000313" key="2">
    <source>
        <dbReference type="EMBL" id="KAJ7643555.1"/>
    </source>
</evidence>
<dbReference type="Pfam" id="PF20149">
    <property type="entry name" value="DUF6532"/>
    <property type="match status" value="1"/>
</dbReference>
<dbReference type="Proteomes" id="UP001221142">
    <property type="component" value="Unassembled WGS sequence"/>
</dbReference>
<feature type="non-terminal residue" evidence="2">
    <location>
        <position position="113"/>
    </location>
</feature>
<evidence type="ECO:0000313" key="3">
    <source>
        <dbReference type="Proteomes" id="UP001221142"/>
    </source>
</evidence>
<dbReference type="AlphaFoldDB" id="A0AAD7CA95"/>
<organism evidence="2 3">
    <name type="scientific">Roridomyces roridus</name>
    <dbReference type="NCBI Taxonomy" id="1738132"/>
    <lineage>
        <taxon>Eukaryota</taxon>
        <taxon>Fungi</taxon>
        <taxon>Dikarya</taxon>
        <taxon>Basidiomycota</taxon>
        <taxon>Agaricomycotina</taxon>
        <taxon>Agaricomycetes</taxon>
        <taxon>Agaricomycetidae</taxon>
        <taxon>Agaricales</taxon>
        <taxon>Marasmiineae</taxon>
        <taxon>Mycenaceae</taxon>
        <taxon>Roridomyces</taxon>
    </lineage>
</organism>
<dbReference type="InterPro" id="IPR045341">
    <property type="entry name" value="DUF6532"/>
</dbReference>
<sequence length="113" mass="12747">SLRLISSQDPSTRKGIFRNRAIQKLVNAAFFPNRRAPGASLPEHFDPCPRVALALILTVLENCVDEWATGIRTDIPFTASEYREVYQRHVSTLEEFAEATKKYGILDTILQAL</sequence>
<gene>
    <name evidence="2" type="ORF">FB45DRAFT_737421</name>
</gene>
<comment type="caution">
    <text evidence="2">The sequence shown here is derived from an EMBL/GenBank/DDBJ whole genome shotgun (WGS) entry which is preliminary data.</text>
</comment>
<name>A0AAD7CA95_9AGAR</name>
<reference evidence="2" key="1">
    <citation type="submission" date="2023-03" db="EMBL/GenBank/DDBJ databases">
        <title>Massive genome expansion in bonnet fungi (Mycena s.s.) driven by repeated elements and novel gene families across ecological guilds.</title>
        <authorList>
            <consortium name="Lawrence Berkeley National Laboratory"/>
            <person name="Harder C.B."/>
            <person name="Miyauchi S."/>
            <person name="Viragh M."/>
            <person name="Kuo A."/>
            <person name="Thoen E."/>
            <person name="Andreopoulos B."/>
            <person name="Lu D."/>
            <person name="Skrede I."/>
            <person name="Drula E."/>
            <person name="Henrissat B."/>
            <person name="Morin E."/>
            <person name="Kohler A."/>
            <person name="Barry K."/>
            <person name="LaButti K."/>
            <person name="Morin E."/>
            <person name="Salamov A."/>
            <person name="Lipzen A."/>
            <person name="Mereny Z."/>
            <person name="Hegedus B."/>
            <person name="Baldrian P."/>
            <person name="Stursova M."/>
            <person name="Weitz H."/>
            <person name="Taylor A."/>
            <person name="Grigoriev I.V."/>
            <person name="Nagy L.G."/>
            <person name="Martin F."/>
            <person name="Kauserud H."/>
        </authorList>
    </citation>
    <scope>NUCLEOTIDE SEQUENCE</scope>
    <source>
        <strain evidence="2">9284</strain>
    </source>
</reference>
<accession>A0AAD7CA95</accession>
<feature type="domain" description="DUF6532" evidence="1">
    <location>
        <begin position="8"/>
        <end position="96"/>
    </location>
</feature>
<keyword evidence="3" id="KW-1185">Reference proteome</keyword>
<protein>
    <recommendedName>
        <fullName evidence="1">DUF6532 domain-containing protein</fullName>
    </recommendedName>
</protein>
<evidence type="ECO:0000259" key="1">
    <source>
        <dbReference type="Pfam" id="PF20149"/>
    </source>
</evidence>
<dbReference type="EMBL" id="JARKIF010000003">
    <property type="protein sequence ID" value="KAJ7643555.1"/>
    <property type="molecule type" value="Genomic_DNA"/>
</dbReference>